<accession>A0AA88AXM3</accession>
<evidence type="ECO:0000313" key="2">
    <source>
        <dbReference type="Proteomes" id="UP001187192"/>
    </source>
</evidence>
<keyword evidence="2" id="KW-1185">Reference proteome</keyword>
<dbReference type="AlphaFoldDB" id="A0AA88AXM3"/>
<dbReference type="Proteomes" id="UP001187192">
    <property type="component" value="Unassembled WGS sequence"/>
</dbReference>
<comment type="caution">
    <text evidence="1">The sequence shown here is derived from an EMBL/GenBank/DDBJ whole genome shotgun (WGS) entry which is preliminary data.</text>
</comment>
<evidence type="ECO:0000313" key="1">
    <source>
        <dbReference type="EMBL" id="GMN54901.1"/>
    </source>
</evidence>
<gene>
    <name evidence="1" type="ORF">TIFTF001_024040</name>
</gene>
<name>A0AA88AXM3_FICCA</name>
<evidence type="ECO:0008006" key="3">
    <source>
        <dbReference type="Google" id="ProtNLM"/>
    </source>
</evidence>
<protein>
    <recommendedName>
        <fullName evidence="3">RNase H type-1 domain-containing protein</fullName>
    </recommendedName>
</protein>
<dbReference type="EMBL" id="BTGU01000054">
    <property type="protein sequence ID" value="GMN54901.1"/>
    <property type="molecule type" value="Genomic_DNA"/>
</dbReference>
<reference evidence="1" key="1">
    <citation type="submission" date="2023-07" db="EMBL/GenBank/DDBJ databases">
        <title>draft genome sequence of fig (Ficus carica).</title>
        <authorList>
            <person name="Takahashi T."/>
            <person name="Nishimura K."/>
        </authorList>
    </citation>
    <scope>NUCLEOTIDE SEQUENCE</scope>
</reference>
<proteinExistence type="predicted"/>
<sequence length="221" mass="25045">MADLIQNRQWDCELISQSFLSMDSDVILSIPLGRSNCHDNLIWHYDSCGLYTMHSGYWVAMEAKGLDDSSNAAVSKAWWGKLWSLKLPSKCCEGVESVRHSLWECPSIGEFSEKVSREELVFLTSMAWAIWRTRDMWVHSNHVIDARSVMEMACTMLGDLQQCLRLEVPVEEVGIVAIIRDSEGMVVAGFARHIEIAETDAVHLASERSKWSGSHPYYLST</sequence>
<organism evidence="1 2">
    <name type="scientific">Ficus carica</name>
    <name type="common">Common fig</name>
    <dbReference type="NCBI Taxonomy" id="3494"/>
    <lineage>
        <taxon>Eukaryota</taxon>
        <taxon>Viridiplantae</taxon>
        <taxon>Streptophyta</taxon>
        <taxon>Embryophyta</taxon>
        <taxon>Tracheophyta</taxon>
        <taxon>Spermatophyta</taxon>
        <taxon>Magnoliopsida</taxon>
        <taxon>eudicotyledons</taxon>
        <taxon>Gunneridae</taxon>
        <taxon>Pentapetalae</taxon>
        <taxon>rosids</taxon>
        <taxon>fabids</taxon>
        <taxon>Rosales</taxon>
        <taxon>Moraceae</taxon>
        <taxon>Ficeae</taxon>
        <taxon>Ficus</taxon>
    </lineage>
</organism>